<sequence length="102" mass="11467">MYGIPIHYHSPYLKPPTYKTLETKAPREKSNKAKNSVTALTTTKTETSALRICSLMGNITLESSSLANLYCMSHLSIVSCCPHLNLIHLIKRIFNFIQNSLN</sequence>
<name>J0N3E2_HELPX</name>
<dbReference type="AlphaFoldDB" id="J0N3E2"/>
<evidence type="ECO:0000313" key="2">
    <source>
        <dbReference type="Proteomes" id="UP000004177"/>
    </source>
</evidence>
<evidence type="ECO:0000313" key="1">
    <source>
        <dbReference type="EMBL" id="EJB81035.1"/>
    </source>
</evidence>
<organism evidence="1 2">
    <name type="scientific">Helicobacter pylori Hp H-6</name>
    <dbReference type="NCBI Taxonomy" id="992061"/>
    <lineage>
        <taxon>Bacteria</taxon>
        <taxon>Pseudomonadati</taxon>
        <taxon>Campylobacterota</taxon>
        <taxon>Epsilonproteobacteria</taxon>
        <taxon>Campylobacterales</taxon>
        <taxon>Helicobacteraceae</taxon>
        <taxon>Helicobacter</taxon>
    </lineage>
</organism>
<proteinExistence type="predicted"/>
<dbReference type="EMBL" id="AKOZ01000006">
    <property type="protein sequence ID" value="EJB81035.1"/>
    <property type="molecule type" value="Genomic_DNA"/>
</dbReference>
<reference evidence="1 2" key="1">
    <citation type="journal article" date="2013" name="Pathog. Dis.">
        <title>Genome sequences of 65 Helicobacter pylori strains isolated from asymptomatic individuals and patients with gastric cancer, peptic ulcer disease, or gastritis.</title>
        <authorList>
            <person name="Blanchard T.G."/>
            <person name="Czinn S.J."/>
            <person name="Correa P."/>
            <person name="Nakazawa T."/>
            <person name="Keelan M."/>
            <person name="Morningstar L."/>
            <person name="Santana-Cruz I."/>
            <person name="Maroo A."/>
            <person name="McCracken C."/>
            <person name="Shefchek K."/>
            <person name="Daugherty S."/>
            <person name="Song Y."/>
            <person name="Fraser C.M."/>
            <person name="Fricke W.F."/>
        </authorList>
    </citation>
    <scope>NUCLEOTIDE SEQUENCE [LARGE SCALE GENOMIC DNA]</scope>
    <source>
        <strain evidence="1 2">Hp H-6</strain>
    </source>
</reference>
<gene>
    <name evidence="1" type="ORF">HPHPH6_1409</name>
</gene>
<protein>
    <submittedName>
        <fullName evidence="1">Uncharacterized protein</fullName>
    </submittedName>
</protein>
<comment type="caution">
    <text evidence="1">The sequence shown here is derived from an EMBL/GenBank/DDBJ whole genome shotgun (WGS) entry which is preliminary data.</text>
</comment>
<accession>J0N3E2</accession>
<dbReference type="Proteomes" id="UP000004177">
    <property type="component" value="Unassembled WGS sequence"/>
</dbReference>